<dbReference type="STRING" id="477974.Daud_0731"/>
<proteinExistence type="predicted"/>
<protein>
    <submittedName>
        <fullName evidence="1">WD40 domain protein beta Propeller</fullName>
    </submittedName>
</protein>
<evidence type="ECO:0000313" key="1">
    <source>
        <dbReference type="EMBL" id="ACA59261.1"/>
    </source>
</evidence>
<dbReference type="InterPro" id="IPR011659">
    <property type="entry name" value="WD40"/>
</dbReference>
<reference evidence="2" key="1">
    <citation type="submission" date="2007-10" db="EMBL/GenBank/DDBJ databases">
        <title>Complete sequence of chromosome of Desulforudis audaxviator MP104C.</title>
        <authorList>
            <person name="Copeland A."/>
            <person name="Lucas S."/>
            <person name="Lapidus A."/>
            <person name="Barry K."/>
            <person name="Glavina del Rio T."/>
            <person name="Dalin E."/>
            <person name="Tice H."/>
            <person name="Bruce D."/>
            <person name="Pitluck S."/>
            <person name="Lowry S.R."/>
            <person name="Larimer F."/>
            <person name="Land M.L."/>
            <person name="Hauser L."/>
            <person name="Kyrpides N."/>
            <person name="Ivanova N.N."/>
            <person name="Richardson P."/>
        </authorList>
    </citation>
    <scope>NUCLEOTIDE SEQUENCE [LARGE SCALE GENOMIC DNA]</scope>
    <source>
        <strain evidence="2">MP104C</strain>
    </source>
</reference>
<dbReference type="EMBL" id="CP000860">
    <property type="protein sequence ID" value="ACA59261.1"/>
    <property type="molecule type" value="Genomic_DNA"/>
</dbReference>
<dbReference type="Gene3D" id="2.120.10.30">
    <property type="entry name" value="TolB, C-terminal domain"/>
    <property type="match status" value="2"/>
</dbReference>
<sequence>MRSVWKNPGFLAALILVLGAPLLGVLAVQERISDLGAGKALAAGRVAWVAEGKLWVKDLPDGKARQLAAGEDISRPTWSPTSRWLLFRRGEDLWLVGVGRGEARCMAQGVDEFAWSPATDVFAFTAGGELCAGEPAKDGLRTLVKWEPGVDIGRIAWSPDGKWVALERQKIEPGVPGYAGIWKVDATSGAVKRVYTSRLHFDRESGVVGEVPRLAGWSPDGEQILFWLGPLSASLEADGLPFYTVNAAGGEAVRCADVLVGERGLEPVNDVILVRPGSFITSHHFNQMAVIVGGGRETWTNKRLGILYLQTNKLGFVSPESQAVVDAAFSPNSKLLVYSAGPVLEDAGGDEAAVRRALAGRKLWAVGTDGGKPRRLTNDPAYRDEWPLFTTDGQQILFVRLDAEDRASLWLVRPDGSGLERVVEEIGPLTEEFAFGYYGAVAWDELFAYWPGVADAALINAAKGTPEAKKLLARYPWAQVLVDRSGKLAVDFRVDKLESGDEPGPYLRLRVFIDPATNTSADRFLDLNGRVIRTEILRHLDEETVFGTKVSYVSRPGGRARSGGKSAFYT</sequence>
<dbReference type="InterPro" id="IPR011042">
    <property type="entry name" value="6-blade_b-propeller_TolB-like"/>
</dbReference>
<dbReference type="Pfam" id="PF07676">
    <property type="entry name" value="PD40"/>
    <property type="match status" value="1"/>
</dbReference>
<dbReference type="HOGENOM" id="CLU_477958_0_0_9"/>
<dbReference type="KEGG" id="dau:Daud_0731"/>
<organism evidence="1 2">
    <name type="scientific">Desulforudis audaxviator (strain MP104C)</name>
    <dbReference type="NCBI Taxonomy" id="477974"/>
    <lineage>
        <taxon>Bacteria</taxon>
        <taxon>Bacillati</taxon>
        <taxon>Bacillota</taxon>
        <taxon>Clostridia</taxon>
        <taxon>Thermoanaerobacterales</taxon>
        <taxon>Candidatus Desulforudaceae</taxon>
        <taxon>Candidatus Desulforudis</taxon>
    </lineage>
</organism>
<dbReference type="OrthoDB" id="108903at2"/>
<accession>B1I2S2</accession>
<dbReference type="SUPFAM" id="SSF82171">
    <property type="entry name" value="DPP6 N-terminal domain-like"/>
    <property type="match status" value="1"/>
</dbReference>
<evidence type="ECO:0000313" key="2">
    <source>
        <dbReference type="Proteomes" id="UP000008544"/>
    </source>
</evidence>
<name>B1I2S2_DESAP</name>
<dbReference type="Gene3D" id="2.140.10.30">
    <property type="entry name" value="Dipeptidylpeptidase IV, N-terminal domain"/>
    <property type="match status" value="1"/>
</dbReference>
<reference evidence="1 2" key="2">
    <citation type="journal article" date="2008" name="Science">
        <title>Environmental genomics reveals a single-species ecosystem deep within Earth.</title>
        <authorList>
            <person name="Chivian D."/>
            <person name="Brodie E.L."/>
            <person name="Alm E.J."/>
            <person name="Culley D.E."/>
            <person name="Dehal P.S."/>
            <person name="Desantis T.Z."/>
            <person name="Gihring T.M."/>
            <person name="Lapidus A."/>
            <person name="Lin L.H."/>
            <person name="Lowry S.R."/>
            <person name="Moser D.P."/>
            <person name="Richardson P.M."/>
            <person name="Southam G."/>
            <person name="Wanger G."/>
            <person name="Pratt L.M."/>
            <person name="Andersen G.L."/>
            <person name="Hazen T.C."/>
            <person name="Brockman F.J."/>
            <person name="Arkin A.P."/>
            <person name="Onstott T.C."/>
        </authorList>
    </citation>
    <scope>NUCLEOTIDE SEQUENCE [LARGE SCALE GENOMIC DNA]</scope>
    <source>
        <strain evidence="1 2">MP104C</strain>
    </source>
</reference>
<dbReference type="RefSeq" id="WP_012301848.1">
    <property type="nucleotide sequence ID" value="NC_010424.1"/>
</dbReference>
<dbReference type="Proteomes" id="UP000008544">
    <property type="component" value="Chromosome"/>
</dbReference>
<keyword evidence="2" id="KW-1185">Reference proteome</keyword>
<dbReference type="eggNOG" id="COG0823">
    <property type="taxonomic scope" value="Bacteria"/>
</dbReference>
<gene>
    <name evidence="1" type="ordered locus">Daud_0731</name>
</gene>
<dbReference type="AlphaFoldDB" id="B1I2S2"/>